<dbReference type="STRING" id="35608.A0A2U1NXT9"/>
<name>A0A2U1NXT9_ARTAN</name>
<evidence type="ECO:0000256" key="3">
    <source>
        <dbReference type="ARBA" id="ARBA00022692"/>
    </source>
</evidence>
<organism evidence="10 11">
    <name type="scientific">Artemisia annua</name>
    <name type="common">Sweet wormwood</name>
    <dbReference type="NCBI Taxonomy" id="35608"/>
    <lineage>
        <taxon>Eukaryota</taxon>
        <taxon>Viridiplantae</taxon>
        <taxon>Streptophyta</taxon>
        <taxon>Embryophyta</taxon>
        <taxon>Tracheophyta</taxon>
        <taxon>Spermatophyta</taxon>
        <taxon>Magnoliopsida</taxon>
        <taxon>eudicotyledons</taxon>
        <taxon>Gunneridae</taxon>
        <taxon>Pentapetalae</taxon>
        <taxon>asterids</taxon>
        <taxon>campanulids</taxon>
        <taxon>Asterales</taxon>
        <taxon>Asteraceae</taxon>
        <taxon>Asteroideae</taxon>
        <taxon>Anthemideae</taxon>
        <taxon>Artemisiinae</taxon>
        <taxon>Artemisia</taxon>
    </lineage>
</organism>
<dbReference type="InterPro" id="IPR003591">
    <property type="entry name" value="Leu-rich_rpt_typical-subtyp"/>
</dbReference>
<dbReference type="FunFam" id="3.80.10.10:FF:000383">
    <property type="entry name" value="Leucine-rich repeat receptor protein kinase EMS1"/>
    <property type="match status" value="1"/>
</dbReference>
<keyword evidence="4" id="KW-0732">Signal</keyword>
<dbReference type="InterPro" id="IPR032675">
    <property type="entry name" value="LRR_dom_sf"/>
</dbReference>
<evidence type="ECO:0000256" key="2">
    <source>
        <dbReference type="ARBA" id="ARBA00022614"/>
    </source>
</evidence>
<dbReference type="Pfam" id="PF08263">
    <property type="entry name" value="LRRNT_2"/>
    <property type="match status" value="1"/>
</dbReference>
<evidence type="ECO:0000259" key="8">
    <source>
        <dbReference type="Pfam" id="PF08263"/>
    </source>
</evidence>
<keyword evidence="7" id="KW-0472">Membrane</keyword>
<reference evidence="10 11" key="1">
    <citation type="journal article" date="2018" name="Mol. Plant">
        <title>The genome of Artemisia annua provides insight into the evolution of Asteraceae family and artemisinin biosynthesis.</title>
        <authorList>
            <person name="Shen Q."/>
            <person name="Zhang L."/>
            <person name="Liao Z."/>
            <person name="Wang S."/>
            <person name="Yan T."/>
            <person name="Shi P."/>
            <person name="Liu M."/>
            <person name="Fu X."/>
            <person name="Pan Q."/>
            <person name="Wang Y."/>
            <person name="Lv Z."/>
            <person name="Lu X."/>
            <person name="Zhang F."/>
            <person name="Jiang W."/>
            <person name="Ma Y."/>
            <person name="Chen M."/>
            <person name="Hao X."/>
            <person name="Li L."/>
            <person name="Tang Y."/>
            <person name="Lv G."/>
            <person name="Zhou Y."/>
            <person name="Sun X."/>
            <person name="Brodelius P.E."/>
            <person name="Rose J.K.C."/>
            <person name="Tang K."/>
        </authorList>
    </citation>
    <scope>NUCLEOTIDE SEQUENCE [LARGE SCALE GENOMIC DNA]</scope>
    <source>
        <strain evidence="11">cv. Huhao1</strain>
        <tissue evidence="10">Leaf</tissue>
    </source>
</reference>
<evidence type="ECO:0000313" key="10">
    <source>
        <dbReference type="EMBL" id="PWA78308.1"/>
    </source>
</evidence>
<evidence type="ECO:0000259" key="9">
    <source>
        <dbReference type="Pfam" id="PF23598"/>
    </source>
</evidence>
<dbReference type="Pfam" id="PF23598">
    <property type="entry name" value="LRR_14"/>
    <property type="match status" value="1"/>
</dbReference>
<feature type="domain" description="Leucine-rich repeat-containing N-terminal plant-type" evidence="8">
    <location>
        <begin position="33"/>
        <end position="79"/>
    </location>
</feature>
<comment type="caution">
    <text evidence="10">The sequence shown here is derived from an EMBL/GenBank/DDBJ whole genome shotgun (WGS) entry which is preliminary data.</text>
</comment>
<gene>
    <name evidence="10" type="ORF">CTI12_AA202320</name>
</gene>
<dbReference type="InterPro" id="IPR055414">
    <property type="entry name" value="LRR_R13L4/SHOC2-like"/>
</dbReference>
<accession>A0A2U1NXT9</accession>
<dbReference type="FunFam" id="3.80.10.10:FF:000400">
    <property type="entry name" value="Nuclear pore complex protein NUP107"/>
    <property type="match status" value="1"/>
</dbReference>
<dbReference type="AlphaFoldDB" id="A0A2U1NXT9"/>
<keyword evidence="11" id="KW-1185">Reference proteome</keyword>
<dbReference type="SUPFAM" id="SSF52058">
    <property type="entry name" value="L domain-like"/>
    <property type="match status" value="1"/>
</dbReference>
<dbReference type="GO" id="GO:0030246">
    <property type="term" value="F:carbohydrate binding"/>
    <property type="evidence" value="ECO:0007669"/>
    <property type="project" value="UniProtKB-KW"/>
</dbReference>
<dbReference type="InterPro" id="IPR013210">
    <property type="entry name" value="LRR_N_plant-typ"/>
</dbReference>
<comment type="subcellular location">
    <subcellularLocation>
        <location evidence="1">Membrane</location>
    </subcellularLocation>
</comment>
<evidence type="ECO:0000256" key="7">
    <source>
        <dbReference type="ARBA" id="ARBA00023136"/>
    </source>
</evidence>
<evidence type="ECO:0000256" key="1">
    <source>
        <dbReference type="ARBA" id="ARBA00004370"/>
    </source>
</evidence>
<keyword evidence="3" id="KW-0812">Transmembrane</keyword>
<dbReference type="PANTHER" id="PTHR48065:SF11">
    <property type="entry name" value="OS11G0213300 PROTEIN"/>
    <property type="match status" value="1"/>
</dbReference>
<dbReference type="OrthoDB" id="676979at2759"/>
<dbReference type="Gene3D" id="3.80.10.10">
    <property type="entry name" value="Ribonuclease Inhibitor"/>
    <property type="match status" value="2"/>
</dbReference>
<sequence length="313" mass="34594">MSTLSMKKTIFVQSSTIVLVLISISHIVAYCSSEEVIALLDWKASLQHQNNNSVLSSWTFSNQTIPTISPCNWYGVSCNSDGTITRLNLSSSSLTGTLYSFSFSSFPNLTHFDLSENNFYGIIPPAIGNLSKLVLLDFNVNHFYGIIPLEIRLLENLETLYLDTNQLNGSIPLDICHFTFLYDLDLSVNSFSGAIPLCLGNLTNLGVLYLDSNQLSGSIPYELGNLTMLNELILSINNLNGPIPHTLGNLSKLRALKLFNNRIDGPIPPELEIQKMLTSIIILAIKCLNANPEMRPTMYDVSQQISAICADCF</sequence>
<dbReference type="Proteomes" id="UP000245207">
    <property type="component" value="Unassembled WGS sequence"/>
</dbReference>
<dbReference type="EMBL" id="PKPP01002007">
    <property type="protein sequence ID" value="PWA78308.1"/>
    <property type="molecule type" value="Genomic_DNA"/>
</dbReference>
<keyword evidence="6" id="KW-1133">Transmembrane helix</keyword>
<evidence type="ECO:0000256" key="6">
    <source>
        <dbReference type="ARBA" id="ARBA00022989"/>
    </source>
</evidence>
<feature type="domain" description="Disease resistance R13L4/SHOC-2-like LRR" evidence="9">
    <location>
        <begin position="101"/>
        <end position="266"/>
    </location>
</feature>
<dbReference type="PANTHER" id="PTHR48065">
    <property type="entry name" value="OS10G0469600 PROTEIN"/>
    <property type="match status" value="1"/>
</dbReference>
<protein>
    <submittedName>
        <fullName evidence="10">Concanavalin A-like lectin/glucanase, subgroup</fullName>
    </submittedName>
</protein>
<dbReference type="SMART" id="SM00369">
    <property type="entry name" value="LRR_TYP"/>
    <property type="match status" value="3"/>
</dbReference>
<evidence type="ECO:0000256" key="5">
    <source>
        <dbReference type="ARBA" id="ARBA00022737"/>
    </source>
</evidence>
<keyword evidence="10" id="KW-0430">Lectin</keyword>
<evidence type="ECO:0000313" key="11">
    <source>
        <dbReference type="Proteomes" id="UP000245207"/>
    </source>
</evidence>
<keyword evidence="5" id="KW-0677">Repeat</keyword>
<dbReference type="GO" id="GO:0016020">
    <property type="term" value="C:membrane"/>
    <property type="evidence" value="ECO:0007669"/>
    <property type="project" value="UniProtKB-SubCell"/>
</dbReference>
<keyword evidence="2" id="KW-0433">Leucine-rich repeat</keyword>
<evidence type="ECO:0000256" key="4">
    <source>
        <dbReference type="ARBA" id="ARBA00022729"/>
    </source>
</evidence>
<proteinExistence type="predicted"/>